<evidence type="ECO:0000256" key="1">
    <source>
        <dbReference type="ARBA" id="ARBA00009437"/>
    </source>
</evidence>
<dbReference type="EMBL" id="CP033219">
    <property type="protein sequence ID" value="AZV77153.1"/>
    <property type="molecule type" value="Genomic_DNA"/>
</dbReference>
<dbReference type="RefSeq" id="WP_127747700.1">
    <property type="nucleotide sequence ID" value="NZ_CP033219.1"/>
</dbReference>
<dbReference type="GO" id="GO:0043565">
    <property type="term" value="F:sequence-specific DNA binding"/>
    <property type="evidence" value="ECO:0007669"/>
    <property type="project" value="TreeGrafter"/>
</dbReference>
<sequence>MAQTRIPSLNWLRVFEAAARAQSFARAAETLNMSAPAVSQQIRALEEHLGRQLFQRAPQRVILTPAGAAFLPVVQHSLASVETTAASLFGGVGQTTITLQAVTLLAMSWLPARLAAFEAAHPRLRVNVICGETLSDFRTILPGREPDLQIAFGSVTDFADTAEPFLHETLKVVAAPEVAGTIATPGDLANYALFEVAEHRSGWHQILSSASDVDMRSMDFRMMDTTPYALTMAAQGRGVALARSPASDELVQVLGLQYCDTLPDVRGLQRYFVLQPGGGALSRHAALLRDWLLVCQG</sequence>
<dbReference type="InterPro" id="IPR005119">
    <property type="entry name" value="LysR_subst-bd"/>
</dbReference>
<accession>A0A3T0MZG0</accession>
<keyword evidence="3" id="KW-0238">DNA-binding</keyword>
<evidence type="ECO:0000256" key="4">
    <source>
        <dbReference type="ARBA" id="ARBA00023163"/>
    </source>
</evidence>
<evidence type="ECO:0000313" key="6">
    <source>
        <dbReference type="EMBL" id="AZV77153.1"/>
    </source>
</evidence>
<organism evidence="6 7">
    <name type="scientific">Parasedimentitalea marina</name>
    <dbReference type="NCBI Taxonomy" id="2483033"/>
    <lineage>
        <taxon>Bacteria</taxon>
        <taxon>Pseudomonadati</taxon>
        <taxon>Pseudomonadota</taxon>
        <taxon>Alphaproteobacteria</taxon>
        <taxon>Rhodobacterales</taxon>
        <taxon>Paracoccaceae</taxon>
        <taxon>Parasedimentitalea</taxon>
    </lineage>
</organism>
<dbReference type="Pfam" id="PF00126">
    <property type="entry name" value="HTH_1"/>
    <property type="match status" value="1"/>
</dbReference>
<evidence type="ECO:0000313" key="7">
    <source>
        <dbReference type="Proteomes" id="UP000283063"/>
    </source>
</evidence>
<dbReference type="AlphaFoldDB" id="A0A3T0MZG0"/>
<gene>
    <name evidence="6" type="ORF">EBB79_04105</name>
</gene>
<dbReference type="InterPro" id="IPR058163">
    <property type="entry name" value="LysR-type_TF_proteobact-type"/>
</dbReference>
<dbReference type="OrthoDB" id="9807765at2"/>
<evidence type="ECO:0000259" key="5">
    <source>
        <dbReference type="PROSITE" id="PS50931"/>
    </source>
</evidence>
<dbReference type="KEGG" id="sedi:EBB79_04105"/>
<evidence type="ECO:0000256" key="3">
    <source>
        <dbReference type="ARBA" id="ARBA00023125"/>
    </source>
</evidence>
<dbReference type="Gene3D" id="1.10.10.10">
    <property type="entry name" value="Winged helix-like DNA-binding domain superfamily/Winged helix DNA-binding domain"/>
    <property type="match status" value="1"/>
</dbReference>
<dbReference type="PANTHER" id="PTHR30537:SF74">
    <property type="entry name" value="HTH-TYPE TRANSCRIPTIONAL REGULATOR TRPI"/>
    <property type="match status" value="1"/>
</dbReference>
<dbReference type="SUPFAM" id="SSF53850">
    <property type="entry name" value="Periplasmic binding protein-like II"/>
    <property type="match status" value="1"/>
</dbReference>
<dbReference type="PRINTS" id="PR00039">
    <property type="entry name" value="HTHLYSR"/>
</dbReference>
<feature type="domain" description="HTH lysR-type" evidence="5">
    <location>
        <begin position="7"/>
        <end position="64"/>
    </location>
</feature>
<dbReference type="InterPro" id="IPR036390">
    <property type="entry name" value="WH_DNA-bd_sf"/>
</dbReference>
<protein>
    <submittedName>
        <fullName evidence="6">LysR family transcriptional regulator</fullName>
    </submittedName>
</protein>
<proteinExistence type="inferred from homology"/>
<dbReference type="PROSITE" id="PS50931">
    <property type="entry name" value="HTH_LYSR"/>
    <property type="match status" value="1"/>
</dbReference>
<keyword evidence="4" id="KW-0804">Transcription</keyword>
<dbReference type="Pfam" id="PF03466">
    <property type="entry name" value="LysR_substrate"/>
    <property type="match status" value="1"/>
</dbReference>
<dbReference type="SUPFAM" id="SSF46785">
    <property type="entry name" value="Winged helix' DNA-binding domain"/>
    <property type="match status" value="1"/>
</dbReference>
<dbReference type="InterPro" id="IPR000847">
    <property type="entry name" value="LysR_HTH_N"/>
</dbReference>
<keyword evidence="7" id="KW-1185">Reference proteome</keyword>
<dbReference type="GO" id="GO:0006351">
    <property type="term" value="P:DNA-templated transcription"/>
    <property type="evidence" value="ECO:0007669"/>
    <property type="project" value="TreeGrafter"/>
</dbReference>
<dbReference type="Gene3D" id="3.40.190.10">
    <property type="entry name" value="Periplasmic binding protein-like II"/>
    <property type="match status" value="2"/>
</dbReference>
<comment type="similarity">
    <text evidence="1">Belongs to the LysR transcriptional regulatory family.</text>
</comment>
<dbReference type="PANTHER" id="PTHR30537">
    <property type="entry name" value="HTH-TYPE TRANSCRIPTIONAL REGULATOR"/>
    <property type="match status" value="1"/>
</dbReference>
<dbReference type="Proteomes" id="UP000283063">
    <property type="component" value="Chromosome"/>
</dbReference>
<dbReference type="GO" id="GO:0003700">
    <property type="term" value="F:DNA-binding transcription factor activity"/>
    <property type="evidence" value="ECO:0007669"/>
    <property type="project" value="InterPro"/>
</dbReference>
<keyword evidence="2" id="KW-0805">Transcription regulation</keyword>
<dbReference type="InterPro" id="IPR036388">
    <property type="entry name" value="WH-like_DNA-bd_sf"/>
</dbReference>
<evidence type="ECO:0000256" key="2">
    <source>
        <dbReference type="ARBA" id="ARBA00023015"/>
    </source>
</evidence>
<dbReference type="FunFam" id="1.10.10.10:FF:000001">
    <property type="entry name" value="LysR family transcriptional regulator"/>
    <property type="match status" value="1"/>
</dbReference>
<reference evidence="6 7" key="1">
    <citation type="submission" date="2018-10" db="EMBL/GenBank/DDBJ databases">
        <title>Parasedimentitalea marina sp. nov., a psychrophilic bacterium isolated from deep seawater of the New Britain Trench.</title>
        <authorList>
            <person name="Cao J."/>
        </authorList>
    </citation>
    <scope>NUCLEOTIDE SEQUENCE [LARGE SCALE GENOMIC DNA]</scope>
    <source>
        <strain evidence="6 7">W43</strain>
    </source>
</reference>
<name>A0A3T0MZG0_9RHOB</name>